<dbReference type="GeneID" id="63027182"/>
<feature type="region of interest" description="Disordered" evidence="1">
    <location>
        <begin position="225"/>
        <end position="249"/>
    </location>
</feature>
<dbReference type="Proteomes" id="UP000594820">
    <property type="component" value="Segment"/>
</dbReference>
<proteinExistence type="predicted"/>
<feature type="compositionally biased region" description="Acidic residues" evidence="1">
    <location>
        <begin position="227"/>
        <end position="238"/>
    </location>
</feature>
<dbReference type="KEGG" id="vg:63027182"/>
<reference evidence="2 3" key="1">
    <citation type="submission" date="2020-12" db="EMBL/GenBank/DDBJ databases">
        <authorList>
            <person name="Mahalingham V.A."/>
            <person name="Abad L.A."/>
            <person name="Dennis E.A."/>
            <person name="Alston T.C."/>
            <person name="Buckley J.R."/>
            <person name="Cao N.T."/>
            <person name="Cole K.B."/>
            <person name="Davis H.C."/>
            <person name="Fisher D.E."/>
            <person name="Jennings A.R."/>
            <person name="Litwin A.R."/>
            <person name="McCartney J.B."/>
            <person name="Mitchell K.E."/>
            <person name="Nasser J.B."/>
            <person name="Paudel P."/>
            <person name="Richoux S.A."/>
            <person name="Sisung K.L."/>
            <person name="Smith M.L."/>
            <person name="Sonnier C.R."/>
            <person name="Underwood K.G."/>
            <person name="Hunter C.W."/>
            <person name="Gottschalck B.A."/>
            <person name="Wiggina Z.F."/>
            <person name="Spears T.J."/>
            <person name="Hancock A.M."/>
            <person name="Gissendanner C.R."/>
            <person name="Findley A.M."/>
            <person name="Garlena R.A."/>
            <person name="Russell D.A."/>
            <person name="Jacobs-Sera D."/>
            <person name="Hatfull G.F."/>
        </authorList>
    </citation>
    <scope>NUCLEOTIDE SEQUENCE [LARGE SCALE GENOMIC DNA]</scope>
</reference>
<protein>
    <submittedName>
        <fullName evidence="2">Uncharacterized protein</fullName>
    </submittedName>
</protein>
<sequence length="303" mass="32853">MTDMTKIARINYPPAEYTPITAVRTASDLGAGDFGRIIRFRTPQICGAGLRPEETMGCDVQVTGKLVGVSHTEKISALAIAHTVGGDGHHWFELSPSEWVEQLIPITEWETTVEEDEAGVRVEGQPVGTIEEGLIRTEPSPFGLPPVGRYDLHSPGGTCIAEVLPDGRFMVQPYEAPADSDPSTWNDHTLHARQNLGAGVWRVVPHDLTKRNTFKPDIPAAVATPDLAEDSVEGDAPDPEPRPRCGFTNEGVRCQLPDGHEGYHVAAVDNSGISNLGGVEIPTEILNAVIEQLPEEIRKLLRP</sequence>
<accession>A0A7T1KSF3</accession>
<organism evidence="2 3">
    <name type="scientific">Gordonia phage Lilbeanie</name>
    <dbReference type="NCBI Taxonomy" id="2794947"/>
    <lineage>
        <taxon>Viruses</taxon>
        <taxon>Duplodnaviria</taxon>
        <taxon>Heunggongvirae</taxon>
        <taxon>Uroviricota</taxon>
        <taxon>Caudoviricetes</taxon>
        <taxon>Stackebrandtviridae</taxon>
        <taxon>Lilbeanievirus</taxon>
        <taxon>Lilbeanievirus lilbeanie</taxon>
    </lineage>
</organism>
<name>A0A7T1KSF3_9CAUD</name>
<evidence type="ECO:0000313" key="3">
    <source>
        <dbReference type="Proteomes" id="UP000594820"/>
    </source>
</evidence>
<gene>
    <name evidence="2" type="primary">70</name>
    <name evidence="2" type="ORF">SEA_LILBEANIE_70</name>
</gene>
<evidence type="ECO:0000313" key="2">
    <source>
        <dbReference type="EMBL" id="QPO17148.1"/>
    </source>
</evidence>
<keyword evidence="3" id="KW-1185">Reference proteome</keyword>
<evidence type="ECO:0000256" key="1">
    <source>
        <dbReference type="SAM" id="MobiDB-lite"/>
    </source>
</evidence>
<dbReference type="RefSeq" id="YP_010002631.1">
    <property type="nucleotide sequence ID" value="NC_053246.1"/>
</dbReference>
<dbReference type="EMBL" id="MW314850">
    <property type="protein sequence ID" value="QPO17148.1"/>
    <property type="molecule type" value="Genomic_DNA"/>
</dbReference>